<dbReference type="AlphaFoldDB" id="A0A450S8A6"/>
<dbReference type="EMBL" id="CAADEX010000019">
    <property type="protein sequence ID" value="VFJ48083.1"/>
    <property type="molecule type" value="Genomic_DNA"/>
</dbReference>
<sequence>MILTMKQQPNGPKLQGRAKVYAGTLFLRWSDAAQHDRFVRLVEDFPGKRRHS</sequence>
<gene>
    <name evidence="1" type="ORF">BECKDK2373B_GA0170837_101962</name>
</gene>
<protein>
    <submittedName>
        <fullName evidence="1">Uncharacterized protein</fullName>
    </submittedName>
</protein>
<organism evidence="1">
    <name type="scientific">Candidatus Kentrum sp. DK</name>
    <dbReference type="NCBI Taxonomy" id="2126562"/>
    <lineage>
        <taxon>Bacteria</taxon>
        <taxon>Pseudomonadati</taxon>
        <taxon>Pseudomonadota</taxon>
        <taxon>Gammaproteobacteria</taxon>
        <taxon>Candidatus Kentrum</taxon>
    </lineage>
</organism>
<proteinExistence type="predicted"/>
<name>A0A450S8A6_9GAMM</name>
<reference evidence="1" key="1">
    <citation type="submission" date="2019-02" db="EMBL/GenBank/DDBJ databases">
        <authorList>
            <person name="Gruber-Vodicka R. H."/>
            <person name="Seah K. B. B."/>
        </authorList>
    </citation>
    <scope>NUCLEOTIDE SEQUENCE</scope>
    <source>
        <strain evidence="1">BECK_DK47</strain>
    </source>
</reference>
<accession>A0A450S8A6</accession>
<evidence type="ECO:0000313" key="1">
    <source>
        <dbReference type="EMBL" id="VFJ48083.1"/>
    </source>
</evidence>